<dbReference type="PROSITE" id="PS50216">
    <property type="entry name" value="DHHC"/>
    <property type="match status" value="1"/>
</dbReference>
<evidence type="ECO:0000256" key="6">
    <source>
        <dbReference type="ARBA" id="ARBA00023315"/>
    </source>
</evidence>
<dbReference type="AlphaFoldDB" id="A0A8J5M8Y6"/>
<evidence type="ECO:0000313" key="10">
    <source>
        <dbReference type="Proteomes" id="UP000709295"/>
    </source>
</evidence>
<evidence type="ECO:0000256" key="4">
    <source>
        <dbReference type="ARBA" id="ARBA00022989"/>
    </source>
</evidence>
<dbReference type="PANTHER" id="PTHR22883:SF147">
    <property type="entry name" value="PALMITOYLTRANSFERASE"/>
    <property type="match status" value="1"/>
</dbReference>
<keyword evidence="4 7" id="KW-1133">Transmembrane helix</keyword>
<reference evidence="9" key="1">
    <citation type="submission" date="2021-01" db="EMBL/GenBank/DDBJ databases">
        <title>Phytophthora aleatoria, a newly-described species from Pinus radiata is distinct from Phytophthora cactorum isolates based on comparative genomics.</title>
        <authorList>
            <person name="Mcdougal R."/>
            <person name="Panda P."/>
            <person name="Williams N."/>
            <person name="Studholme D.J."/>
        </authorList>
    </citation>
    <scope>NUCLEOTIDE SEQUENCE</scope>
    <source>
        <strain evidence="9">NZFS 4037</strain>
    </source>
</reference>
<proteinExistence type="inferred from homology"/>
<feature type="transmembrane region" description="Helical" evidence="7">
    <location>
        <begin position="21"/>
        <end position="49"/>
    </location>
</feature>
<evidence type="ECO:0000256" key="5">
    <source>
        <dbReference type="ARBA" id="ARBA00023136"/>
    </source>
</evidence>
<feature type="transmembrane region" description="Helical" evidence="7">
    <location>
        <begin position="172"/>
        <end position="196"/>
    </location>
</feature>
<feature type="transmembrane region" description="Helical" evidence="7">
    <location>
        <begin position="216"/>
        <end position="235"/>
    </location>
</feature>
<comment type="catalytic activity">
    <reaction evidence="7">
        <text>L-cysteinyl-[protein] + hexadecanoyl-CoA = S-hexadecanoyl-L-cysteinyl-[protein] + CoA</text>
        <dbReference type="Rhea" id="RHEA:36683"/>
        <dbReference type="Rhea" id="RHEA-COMP:10131"/>
        <dbReference type="Rhea" id="RHEA-COMP:11032"/>
        <dbReference type="ChEBI" id="CHEBI:29950"/>
        <dbReference type="ChEBI" id="CHEBI:57287"/>
        <dbReference type="ChEBI" id="CHEBI:57379"/>
        <dbReference type="ChEBI" id="CHEBI:74151"/>
        <dbReference type="EC" id="2.3.1.225"/>
    </reaction>
</comment>
<keyword evidence="6 7" id="KW-0012">Acyltransferase</keyword>
<dbReference type="GO" id="GO:0006612">
    <property type="term" value="P:protein targeting to membrane"/>
    <property type="evidence" value="ECO:0007669"/>
    <property type="project" value="TreeGrafter"/>
</dbReference>
<dbReference type="GO" id="GO:0005794">
    <property type="term" value="C:Golgi apparatus"/>
    <property type="evidence" value="ECO:0007669"/>
    <property type="project" value="TreeGrafter"/>
</dbReference>
<evidence type="ECO:0000313" key="9">
    <source>
        <dbReference type="EMBL" id="KAG6975635.1"/>
    </source>
</evidence>
<dbReference type="PANTHER" id="PTHR22883">
    <property type="entry name" value="ZINC FINGER DHHC DOMAIN CONTAINING PROTEIN"/>
    <property type="match status" value="1"/>
</dbReference>
<evidence type="ECO:0000256" key="3">
    <source>
        <dbReference type="ARBA" id="ARBA00022692"/>
    </source>
</evidence>
<dbReference type="EC" id="2.3.1.225" evidence="7"/>
<protein>
    <recommendedName>
        <fullName evidence="7">Palmitoyltransferase</fullName>
        <ecNumber evidence="7">2.3.1.225</ecNumber>
    </recommendedName>
</protein>
<sequence>MPSRSGRVLALHRPLWFVWDPAGIVIALFAWVLVFGLLVAVLTSISQWVGLLSLMGLTEGVWFTGLFGMCLWCHVVVLTSNPGTVPFKLKGLPPVEAEDQSDDEVEEIEEEMPLNEYEECEDDGSLLIYCDECEIYRPTRATHCHTCERCIVLQDHHCPWVNNCVGIGNQKAFLLMLLYVTATSVQAALLVLMQYAMCSRGKYTCGLQNDQFPGKLGGWILAAAAVFGIFCSLMLTMELYNIYQDPLFTLIADQIAARRGGDKSTSRLERHLSVICGTDGMRASWVFPPPERRALHDMEIVQGFRCRPDDKYYVHMAAKRARFFLYEGMSGTASMSTNFSSLSNFDFAGVHENMLDDMFCV</sequence>
<keyword evidence="2 7" id="KW-0808">Transferase</keyword>
<accession>A0A8J5M8Y6</accession>
<dbReference type="GO" id="GO:0005783">
    <property type="term" value="C:endoplasmic reticulum"/>
    <property type="evidence" value="ECO:0007669"/>
    <property type="project" value="TreeGrafter"/>
</dbReference>
<dbReference type="Pfam" id="PF01529">
    <property type="entry name" value="DHHC"/>
    <property type="match status" value="1"/>
</dbReference>
<dbReference type="Proteomes" id="UP000709295">
    <property type="component" value="Unassembled WGS sequence"/>
</dbReference>
<evidence type="ECO:0000259" key="8">
    <source>
        <dbReference type="Pfam" id="PF01529"/>
    </source>
</evidence>
<dbReference type="EMBL" id="JAENGY010000055">
    <property type="protein sequence ID" value="KAG6975635.1"/>
    <property type="molecule type" value="Genomic_DNA"/>
</dbReference>
<evidence type="ECO:0000256" key="1">
    <source>
        <dbReference type="ARBA" id="ARBA00004141"/>
    </source>
</evidence>
<feature type="domain" description="Palmitoyltransferase DHHC" evidence="8">
    <location>
        <begin position="129"/>
        <end position="245"/>
    </location>
</feature>
<keyword evidence="5 7" id="KW-0472">Membrane</keyword>
<evidence type="ECO:0000256" key="7">
    <source>
        <dbReference type="RuleBase" id="RU079119"/>
    </source>
</evidence>
<dbReference type="GO" id="GO:0016020">
    <property type="term" value="C:membrane"/>
    <property type="evidence" value="ECO:0007669"/>
    <property type="project" value="UniProtKB-SubCell"/>
</dbReference>
<keyword evidence="3 7" id="KW-0812">Transmembrane</keyword>
<keyword evidence="10" id="KW-1185">Reference proteome</keyword>
<comment type="domain">
    <text evidence="7">The DHHC domain is required for palmitoyltransferase activity.</text>
</comment>
<dbReference type="InterPro" id="IPR001594">
    <property type="entry name" value="Palmitoyltrfase_DHHC"/>
</dbReference>
<evidence type="ECO:0000256" key="2">
    <source>
        <dbReference type="ARBA" id="ARBA00022679"/>
    </source>
</evidence>
<name>A0A8J5M8Y6_9STRA</name>
<organism evidence="9 10">
    <name type="scientific">Phytophthora aleatoria</name>
    <dbReference type="NCBI Taxonomy" id="2496075"/>
    <lineage>
        <taxon>Eukaryota</taxon>
        <taxon>Sar</taxon>
        <taxon>Stramenopiles</taxon>
        <taxon>Oomycota</taxon>
        <taxon>Peronosporomycetes</taxon>
        <taxon>Peronosporales</taxon>
        <taxon>Peronosporaceae</taxon>
        <taxon>Phytophthora</taxon>
    </lineage>
</organism>
<comment type="similarity">
    <text evidence="7">Belongs to the DHHC palmitoyltransferase family.</text>
</comment>
<dbReference type="InterPro" id="IPR039859">
    <property type="entry name" value="PFA4/ZDH16/20/ERF2-like"/>
</dbReference>
<comment type="caution">
    <text evidence="9">The sequence shown here is derived from an EMBL/GenBank/DDBJ whole genome shotgun (WGS) entry which is preliminary data.</text>
</comment>
<dbReference type="GO" id="GO:0019706">
    <property type="term" value="F:protein-cysteine S-palmitoyltransferase activity"/>
    <property type="evidence" value="ECO:0007669"/>
    <property type="project" value="UniProtKB-EC"/>
</dbReference>
<gene>
    <name evidence="9" type="ORF">JG688_00002191</name>
</gene>
<feature type="transmembrane region" description="Helical" evidence="7">
    <location>
        <begin position="61"/>
        <end position="80"/>
    </location>
</feature>
<comment type="subcellular location">
    <subcellularLocation>
        <location evidence="1">Membrane</location>
        <topology evidence="1">Multi-pass membrane protein</topology>
    </subcellularLocation>
</comment>